<dbReference type="SUPFAM" id="SSF52743">
    <property type="entry name" value="Subtilisin-like"/>
    <property type="match status" value="1"/>
</dbReference>
<evidence type="ECO:0000256" key="5">
    <source>
        <dbReference type="RuleBase" id="RU003355"/>
    </source>
</evidence>
<name>A0A6J5NRV7_9CAUD</name>
<evidence type="ECO:0000259" key="6">
    <source>
        <dbReference type="Pfam" id="PF00082"/>
    </source>
</evidence>
<keyword evidence="2 5" id="KW-0645">Protease</keyword>
<dbReference type="PRINTS" id="PR00723">
    <property type="entry name" value="SUBTILISIN"/>
</dbReference>
<dbReference type="Pfam" id="PF00082">
    <property type="entry name" value="Peptidase_S8"/>
    <property type="match status" value="1"/>
</dbReference>
<dbReference type="PROSITE" id="PS00137">
    <property type="entry name" value="SUBTILASE_HIS"/>
    <property type="match status" value="1"/>
</dbReference>
<reference evidence="8" key="1">
    <citation type="submission" date="2020-04" db="EMBL/GenBank/DDBJ databases">
        <authorList>
            <person name="Chiriac C."/>
            <person name="Salcher M."/>
            <person name="Ghai R."/>
            <person name="Kavagutti S V."/>
        </authorList>
    </citation>
    <scope>NUCLEOTIDE SEQUENCE</scope>
</reference>
<dbReference type="GO" id="GO:0006508">
    <property type="term" value="P:proteolysis"/>
    <property type="evidence" value="ECO:0007669"/>
    <property type="project" value="UniProtKB-KW"/>
</dbReference>
<gene>
    <name evidence="7" type="ORF">UFOVP436_16</name>
    <name evidence="8" type="ORF">UFOVP784_16</name>
</gene>
<dbReference type="PROSITE" id="PS00138">
    <property type="entry name" value="SUBTILASE_SER"/>
    <property type="match status" value="1"/>
</dbReference>
<comment type="similarity">
    <text evidence="1 5">Belongs to the peptidase S8 family.</text>
</comment>
<evidence type="ECO:0000256" key="2">
    <source>
        <dbReference type="ARBA" id="ARBA00022670"/>
    </source>
</evidence>
<dbReference type="Gene3D" id="3.40.50.200">
    <property type="entry name" value="Peptidase S8/S53 domain"/>
    <property type="match status" value="1"/>
</dbReference>
<dbReference type="PANTHER" id="PTHR43806">
    <property type="entry name" value="PEPTIDASE S8"/>
    <property type="match status" value="1"/>
</dbReference>
<keyword evidence="4 5" id="KW-0720">Serine protease</keyword>
<dbReference type="PROSITE" id="PS51892">
    <property type="entry name" value="SUBTILASE"/>
    <property type="match status" value="1"/>
</dbReference>
<dbReference type="EMBL" id="LR796737">
    <property type="protein sequence ID" value="CAB4162109.1"/>
    <property type="molecule type" value="Genomic_DNA"/>
</dbReference>
<evidence type="ECO:0000256" key="4">
    <source>
        <dbReference type="ARBA" id="ARBA00022825"/>
    </source>
</evidence>
<dbReference type="InterPro" id="IPR050131">
    <property type="entry name" value="Peptidase_S8_subtilisin-like"/>
</dbReference>
<dbReference type="InterPro" id="IPR023828">
    <property type="entry name" value="Peptidase_S8_Ser-AS"/>
</dbReference>
<dbReference type="InterPro" id="IPR000209">
    <property type="entry name" value="Peptidase_S8/S53_dom"/>
</dbReference>
<evidence type="ECO:0000313" key="7">
    <source>
        <dbReference type="EMBL" id="CAB4142563.1"/>
    </source>
</evidence>
<dbReference type="InterPro" id="IPR023827">
    <property type="entry name" value="Peptidase_S8_Asp-AS"/>
</dbReference>
<proteinExistence type="inferred from homology"/>
<evidence type="ECO:0000313" key="8">
    <source>
        <dbReference type="EMBL" id="CAB4162109.1"/>
    </source>
</evidence>
<dbReference type="EMBL" id="LR796418">
    <property type="protein sequence ID" value="CAB4142563.1"/>
    <property type="molecule type" value="Genomic_DNA"/>
</dbReference>
<dbReference type="GO" id="GO:0004252">
    <property type="term" value="F:serine-type endopeptidase activity"/>
    <property type="evidence" value="ECO:0007669"/>
    <property type="project" value="InterPro"/>
</dbReference>
<dbReference type="PANTHER" id="PTHR43806:SF11">
    <property type="entry name" value="CEREVISIN-RELATED"/>
    <property type="match status" value="1"/>
</dbReference>
<evidence type="ECO:0000256" key="1">
    <source>
        <dbReference type="ARBA" id="ARBA00011073"/>
    </source>
</evidence>
<dbReference type="InterPro" id="IPR015500">
    <property type="entry name" value="Peptidase_S8_subtilisin-rel"/>
</dbReference>
<sequence>MLKKTVGVFAGFAILTSLFSYKEVSAESNRIYNDVAEAPGPVRFKFTLNTAIPYIKANQAHASNYQGQDAYIVIIDTGIEAAHPFFGGRVALEACFAIRCPNGQTSMIGKGAAVPVHYHGTHVAGIAAGSNTQFTGVAPKAKIIAINVFDSAGAYDSDIIKALNWVSSISSDYNIVSVNMSLGGSQIFRSTCDGYIPEMTDAIRKLREKNIATVVASGNSYAYGMSAPACISYAVSVAATFSNKDEVTTFSNVNELTTIAAPGNAINSSALMGSYRTASGTSMASPFVAGAFAVYYSKFGKQSVSKVISDFASFAPKATDAYTNIKVNRLDFANLFGDGTPVVTTTTTIPSTTTIPPTTTTIPVTTTTLSPSPTTTIVPSPTTTLPPPQFHPMFTRPILLDLYGGYTTSVYVKYRVPAVGRNIVSHYNLYCDGKDVYTIPTQTTFSIVTYRLAVPASKINYCHITAVSIYGKETHPSSIARIYPRNK</sequence>
<feature type="domain" description="Peptidase S8/S53" evidence="6">
    <location>
        <begin position="67"/>
        <end position="304"/>
    </location>
</feature>
<dbReference type="InterPro" id="IPR022398">
    <property type="entry name" value="Peptidase_S8_His-AS"/>
</dbReference>
<dbReference type="PROSITE" id="PS00136">
    <property type="entry name" value="SUBTILASE_ASP"/>
    <property type="match status" value="1"/>
</dbReference>
<organism evidence="8">
    <name type="scientific">uncultured Caudovirales phage</name>
    <dbReference type="NCBI Taxonomy" id="2100421"/>
    <lineage>
        <taxon>Viruses</taxon>
        <taxon>Duplodnaviria</taxon>
        <taxon>Heunggongvirae</taxon>
        <taxon>Uroviricota</taxon>
        <taxon>Caudoviricetes</taxon>
        <taxon>Peduoviridae</taxon>
        <taxon>Maltschvirus</taxon>
        <taxon>Maltschvirus maltsch</taxon>
    </lineage>
</organism>
<keyword evidence="3 5" id="KW-0378">Hydrolase</keyword>
<dbReference type="InterPro" id="IPR036852">
    <property type="entry name" value="Peptidase_S8/S53_dom_sf"/>
</dbReference>
<accession>A0A6J5NRV7</accession>
<evidence type="ECO:0000256" key="3">
    <source>
        <dbReference type="ARBA" id="ARBA00022801"/>
    </source>
</evidence>
<protein>
    <submittedName>
        <fullName evidence="8">AprE Subtilisin-like serine proteases</fullName>
    </submittedName>
</protein>